<dbReference type="PATRIC" id="fig|1218567.3.peg.2466"/>
<accession>M6BX15</accession>
<proteinExistence type="predicted"/>
<dbReference type="AlphaFoldDB" id="M6BX15"/>
<reference evidence="1 2" key="1">
    <citation type="submission" date="2013-01" db="EMBL/GenBank/DDBJ databases">
        <authorList>
            <person name="Harkins D.M."/>
            <person name="Durkin A.S."/>
            <person name="Brinkac L.M."/>
            <person name="Haft D.H."/>
            <person name="Selengut J.D."/>
            <person name="Sanka R."/>
            <person name="DePew J."/>
            <person name="Purushe J."/>
            <person name="Galloway R.L."/>
            <person name="Vinetz J.M."/>
            <person name="Sutton G.G."/>
            <person name="Nierman W.C."/>
            <person name="Fouts D.E."/>
        </authorList>
    </citation>
    <scope>NUCLEOTIDE SEQUENCE [LARGE SCALE GENOMIC DNA]</scope>
    <source>
        <strain evidence="1 2">Sponselee CDC</strain>
    </source>
</reference>
<name>M6BX15_LEPBO</name>
<evidence type="ECO:0000313" key="2">
    <source>
        <dbReference type="Proteomes" id="UP000011873"/>
    </source>
</evidence>
<protein>
    <submittedName>
        <fullName evidence="1">Uncharacterized protein</fullName>
    </submittedName>
</protein>
<evidence type="ECO:0000313" key="1">
    <source>
        <dbReference type="EMBL" id="EMJ80933.1"/>
    </source>
</evidence>
<dbReference type="EMBL" id="ANMU01000096">
    <property type="protein sequence ID" value="EMJ80933.1"/>
    <property type="molecule type" value="Genomic_DNA"/>
</dbReference>
<sequence length="89" mass="10589">MIKPAFEFVFAFSGIPSFQIFGTGKTKTKTREFILDPTRTIDFPSVEQKTLIQEGDHLLRYKHSFFLSNCYIRIPKVKERKHQEFLDFR</sequence>
<dbReference type="Proteomes" id="UP000011873">
    <property type="component" value="Unassembled WGS sequence"/>
</dbReference>
<gene>
    <name evidence="1" type="ORF">LEP1GSC016_1242</name>
</gene>
<comment type="caution">
    <text evidence="1">The sequence shown here is derived from an EMBL/GenBank/DDBJ whole genome shotgun (WGS) entry which is preliminary data.</text>
</comment>
<organism evidence="1 2">
    <name type="scientific">Leptospira borgpetersenii serovar Hardjo-bovis str. Sponselee</name>
    <dbReference type="NCBI Taxonomy" id="1303729"/>
    <lineage>
        <taxon>Bacteria</taxon>
        <taxon>Pseudomonadati</taxon>
        <taxon>Spirochaetota</taxon>
        <taxon>Spirochaetia</taxon>
        <taxon>Leptospirales</taxon>
        <taxon>Leptospiraceae</taxon>
        <taxon>Leptospira</taxon>
    </lineage>
</organism>